<gene>
    <name evidence="2" type="ORF">HGB44_23145</name>
</gene>
<dbReference type="Gene3D" id="3.20.80.10">
    <property type="entry name" value="Regulatory factor, effector binding domain"/>
    <property type="match status" value="1"/>
</dbReference>
<protein>
    <recommendedName>
        <fullName evidence="1">GyrI-like small molecule binding domain-containing protein</fullName>
    </recommendedName>
</protein>
<comment type="caution">
    <text evidence="2">The sequence shown here is derived from an EMBL/GenBank/DDBJ whole genome shotgun (WGS) entry which is preliminary data.</text>
</comment>
<accession>A0A7X6RS13</accession>
<keyword evidence="3" id="KW-1185">Reference proteome</keyword>
<evidence type="ECO:0000313" key="3">
    <source>
        <dbReference type="Proteomes" id="UP000553209"/>
    </source>
</evidence>
<dbReference type="PIRSF" id="PIRSF031644">
    <property type="entry name" value="UCP031644"/>
    <property type="match status" value="1"/>
</dbReference>
<dbReference type="RefSeq" id="WP_061079261.1">
    <property type="nucleotide sequence ID" value="NZ_JAAXPG010000024.1"/>
</dbReference>
<proteinExistence type="predicted"/>
<dbReference type="SUPFAM" id="SSF55136">
    <property type="entry name" value="Probable bacterial effector-binding domain"/>
    <property type="match status" value="1"/>
</dbReference>
<dbReference type="Pfam" id="PF06445">
    <property type="entry name" value="GyrI-like"/>
    <property type="match status" value="1"/>
</dbReference>
<reference evidence="2 3" key="1">
    <citation type="submission" date="2020-04" db="EMBL/GenBank/DDBJ databases">
        <title>MicrobeNet Type strains.</title>
        <authorList>
            <person name="Nicholson A.C."/>
        </authorList>
    </citation>
    <scope>NUCLEOTIDE SEQUENCE [LARGE SCALE GENOMIC DNA]</scope>
    <source>
        <strain evidence="2 3">ATCC 23612</strain>
    </source>
</reference>
<dbReference type="AlphaFoldDB" id="A0A7X6RS13"/>
<organism evidence="2 3">
    <name type="scientific">Nocardiopsis alborubida</name>
    <dbReference type="NCBI Taxonomy" id="146802"/>
    <lineage>
        <taxon>Bacteria</taxon>
        <taxon>Bacillati</taxon>
        <taxon>Actinomycetota</taxon>
        <taxon>Actinomycetes</taxon>
        <taxon>Streptosporangiales</taxon>
        <taxon>Nocardiopsidaceae</taxon>
        <taxon>Nocardiopsis</taxon>
    </lineage>
</organism>
<sequence length="218" mass="24643">MTDKTDFKKTLDAYQAKRDRFRITQVPDLRYLMIDGHGDPNTSPAFTEAVEALYPVAYKLKFASKRDLGRDYVVMPLEGLWWAEDMDAFTAARDKSRWDWTMMIMVPDWIGQDMFAAAVERAAAGNRPARLGDVRLESLSEGRCVQTLHVGSFDDEADVLRRMHHEFIPDNGLRMLGRHHEIYLSDFRRVAPEKLRTILRQPVGAGPGTEAGAAVSGG</sequence>
<evidence type="ECO:0000259" key="1">
    <source>
        <dbReference type="Pfam" id="PF06445"/>
    </source>
</evidence>
<dbReference type="EMBL" id="JAAXPG010000024">
    <property type="protein sequence ID" value="NKZ00541.1"/>
    <property type="molecule type" value="Genomic_DNA"/>
</dbReference>
<dbReference type="Proteomes" id="UP000553209">
    <property type="component" value="Unassembled WGS sequence"/>
</dbReference>
<dbReference type="InterPro" id="IPR011256">
    <property type="entry name" value="Reg_factor_effector_dom_sf"/>
</dbReference>
<evidence type="ECO:0000313" key="2">
    <source>
        <dbReference type="EMBL" id="NKZ00541.1"/>
    </source>
</evidence>
<dbReference type="InterPro" id="IPR008319">
    <property type="entry name" value="GyrI-like_CCH_Lin2189-like"/>
</dbReference>
<name>A0A7X6RS13_9ACTN</name>
<dbReference type="InterPro" id="IPR029442">
    <property type="entry name" value="GyrI-like"/>
</dbReference>
<feature type="domain" description="GyrI-like small molecule binding" evidence="1">
    <location>
        <begin position="21"/>
        <end position="198"/>
    </location>
</feature>